<comment type="caution">
    <text evidence="7">The sequence shown here is derived from an EMBL/GenBank/DDBJ whole genome shotgun (WGS) entry which is preliminary data.</text>
</comment>
<dbReference type="InterPro" id="IPR002781">
    <property type="entry name" value="TM_pro_TauE-like"/>
</dbReference>
<proteinExistence type="inferred from homology"/>
<evidence type="ECO:0000256" key="4">
    <source>
        <dbReference type="ARBA" id="ARBA00022989"/>
    </source>
</evidence>
<feature type="transmembrane region" description="Helical" evidence="6">
    <location>
        <begin position="248"/>
        <end position="272"/>
    </location>
</feature>
<dbReference type="RefSeq" id="WP_166512883.1">
    <property type="nucleotide sequence ID" value="NZ_VNHM01000041.1"/>
</dbReference>
<keyword evidence="8" id="KW-1185">Reference proteome</keyword>
<feature type="transmembrane region" description="Helical" evidence="6">
    <location>
        <begin position="349"/>
        <end position="370"/>
    </location>
</feature>
<dbReference type="Pfam" id="PF01925">
    <property type="entry name" value="TauE"/>
    <property type="match status" value="1"/>
</dbReference>
<evidence type="ECO:0000256" key="2">
    <source>
        <dbReference type="ARBA" id="ARBA00009142"/>
    </source>
</evidence>
<accession>A0A5S4ZM93</accession>
<reference evidence="7 8" key="1">
    <citation type="submission" date="2019-07" db="EMBL/GenBank/DDBJ databases">
        <title>Genomic Encyclopedia of Type Strains, Phase I: the one thousand microbial genomes (KMG-I) project.</title>
        <authorList>
            <person name="Kyrpides N."/>
        </authorList>
    </citation>
    <scope>NUCLEOTIDE SEQUENCE [LARGE SCALE GENOMIC DNA]</scope>
    <source>
        <strain evidence="7 8">DSM 6562</strain>
    </source>
</reference>
<feature type="transmembrane region" description="Helical" evidence="6">
    <location>
        <begin position="138"/>
        <end position="159"/>
    </location>
</feature>
<evidence type="ECO:0000256" key="5">
    <source>
        <dbReference type="ARBA" id="ARBA00023136"/>
    </source>
</evidence>
<evidence type="ECO:0000256" key="6">
    <source>
        <dbReference type="RuleBase" id="RU363041"/>
    </source>
</evidence>
<comment type="similarity">
    <text evidence="2 6">Belongs to the 4-toluene sulfonate uptake permease (TSUP) (TC 2.A.102) family.</text>
</comment>
<keyword evidence="4 6" id="KW-1133">Transmembrane helix</keyword>
<feature type="transmembrane region" description="Helical" evidence="6">
    <location>
        <begin position="284"/>
        <end position="308"/>
    </location>
</feature>
<feature type="transmembrane region" description="Helical" evidence="6">
    <location>
        <begin position="71"/>
        <end position="97"/>
    </location>
</feature>
<keyword evidence="5 6" id="KW-0472">Membrane</keyword>
<gene>
    <name evidence="7" type="ORF">LX24_02978</name>
</gene>
<dbReference type="Proteomes" id="UP000323166">
    <property type="component" value="Unassembled WGS sequence"/>
</dbReference>
<evidence type="ECO:0000313" key="8">
    <source>
        <dbReference type="Proteomes" id="UP000323166"/>
    </source>
</evidence>
<feature type="transmembrane region" description="Helical" evidence="6">
    <location>
        <begin position="166"/>
        <end position="185"/>
    </location>
</feature>
<evidence type="ECO:0000256" key="3">
    <source>
        <dbReference type="ARBA" id="ARBA00022692"/>
    </source>
</evidence>
<sequence length="376" mass="41588">MSVKLEYANNENLSFLQRHPTLREFLTSPALFITIGSFIAAVIICYTQYGYIPDGTREWPIAQIKVPLWHLLWMGLWTGYCMAIVGQAGGIFCLPYFMTILQFNTVNVSPTSTINTAVGPWGAFFGYLKGKQFNLDMAVFPILGACVGALIGPFIRVYYLSDPTAFKAIIGVLLVYMGCNLWYQITPMYLKGQQSLVTKFNEIARQRKERGEAPDGLPSDFRVETVKRDWNVVHVKYWGEELKLSSKLLVAIGFVIGVISSTLGVGGGFLLVPLMAMLGVPMYVLVTCTIPFVLALSIVSLFSYTVILPQLTGSLVGPEWGLGLFVVSGSCLGAWLASKAQRFTPDKVLKPMLGSIIGIFGLLYVLNYFFTLPFKV</sequence>
<dbReference type="AlphaFoldDB" id="A0A5S4ZM93"/>
<feature type="transmembrane region" description="Helical" evidence="6">
    <location>
        <begin position="320"/>
        <end position="337"/>
    </location>
</feature>
<dbReference type="PANTHER" id="PTHR43701">
    <property type="entry name" value="MEMBRANE TRANSPORTER PROTEIN MJ0441-RELATED"/>
    <property type="match status" value="1"/>
</dbReference>
<keyword evidence="3 6" id="KW-0812">Transmembrane</keyword>
<dbReference type="EMBL" id="VNHM01000041">
    <property type="protein sequence ID" value="TYO90418.1"/>
    <property type="molecule type" value="Genomic_DNA"/>
</dbReference>
<evidence type="ECO:0000256" key="1">
    <source>
        <dbReference type="ARBA" id="ARBA00004141"/>
    </source>
</evidence>
<comment type="subcellular location">
    <subcellularLocation>
        <location evidence="6">Cell membrane</location>
        <topology evidence="6">Multi-pass membrane protein</topology>
    </subcellularLocation>
    <subcellularLocation>
        <location evidence="1">Membrane</location>
        <topology evidence="1">Multi-pass membrane protein</topology>
    </subcellularLocation>
</comment>
<organism evidence="7 8">
    <name type="scientific">Desulfallas thermosapovorans DSM 6562</name>
    <dbReference type="NCBI Taxonomy" id="1121431"/>
    <lineage>
        <taxon>Bacteria</taxon>
        <taxon>Bacillati</taxon>
        <taxon>Bacillota</taxon>
        <taxon>Clostridia</taxon>
        <taxon>Eubacteriales</taxon>
        <taxon>Desulfallaceae</taxon>
        <taxon>Desulfallas</taxon>
    </lineage>
</organism>
<keyword evidence="6" id="KW-1003">Cell membrane</keyword>
<evidence type="ECO:0000313" key="7">
    <source>
        <dbReference type="EMBL" id="TYO90418.1"/>
    </source>
</evidence>
<feature type="transmembrane region" description="Helical" evidence="6">
    <location>
        <begin position="30"/>
        <end position="51"/>
    </location>
</feature>
<protein>
    <recommendedName>
        <fullName evidence="6">Probable membrane transporter protein</fullName>
    </recommendedName>
</protein>
<dbReference type="InterPro" id="IPR051598">
    <property type="entry name" value="TSUP/Inactive_protease-like"/>
</dbReference>
<dbReference type="PANTHER" id="PTHR43701:SF2">
    <property type="entry name" value="MEMBRANE TRANSPORTER PROTEIN YJNA-RELATED"/>
    <property type="match status" value="1"/>
</dbReference>
<dbReference type="GO" id="GO:0005886">
    <property type="term" value="C:plasma membrane"/>
    <property type="evidence" value="ECO:0007669"/>
    <property type="project" value="UniProtKB-SubCell"/>
</dbReference>
<name>A0A5S4ZM93_9FIRM</name>